<dbReference type="Gene3D" id="2.170.190.11">
    <property type="entry name" value="Molybdopterin biosynthesis moea protein, domain 3"/>
    <property type="match status" value="1"/>
</dbReference>
<dbReference type="InterPro" id="IPR036135">
    <property type="entry name" value="MoeA_linker/N_sf"/>
</dbReference>
<dbReference type="GO" id="GO:0006777">
    <property type="term" value="P:Mo-molybdopterin cofactor biosynthetic process"/>
    <property type="evidence" value="ECO:0007669"/>
    <property type="project" value="UniProtKB-KW"/>
</dbReference>
<keyword evidence="7" id="KW-0460">Magnesium</keyword>
<dbReference type="Gene3D" id="2.40.340.10">
    <property type="entry name" value="MoeA, C-terminal, domain IV"/>
    <property type="match status" value="1"/>
</dbReference>
<evidence type="ECO:0000256" key="2">
    <source>
        <dbReference type="ARBA" id="ARBA00005046"/>
    </source>
</evidence>
<dbReference type="InterPro" id="IPR036688">
    <property type="entry name" value="MoeA_C_domain_IV_sf"/>
</dbReference>
<dbReference type="PANTHER" id="PTHR10192:SF5">
    <property type="entry name" value="GEPHYRIN"/>
    <property type="match status" value="1"/>
</dbReference>
<keyword evidence="6" id="KW-0479">Metal-binding</keyword>
<dbReference type="CDD" id="cd00887">
    <property type="entry name" value="MoeA"/>
    <property type="match status" value="1"/>
</dbReference>
<gene>
    <name evidence="11" type="ORF">METZ01_LOCUS41405</name>
</gene>
<feature type="domain" description="MoaB/Mog" evidence="10">
    <location>
        <begin position="177"/>
        <end position="314"/>
    </location>
</feature>
<keyword evidence="4" id="KW-0500">Molybdenum</keyword>
<protein>
    <recommendedName>
        <fullName evidence="3">molybdopterin molybdotransferase</fullName>
        <ecNumber evidence="3">2.10.1.1</ecNumber>
    </recommendedName>
</protein>
<evidence type="ECO:0000256" key="8">
    <source>
        <dbReference type="ARBA" id="ARBA00023150"/>
    </source>
</evidence>
<dbReference type="SUPFAM" id="SSF53218">
    <property type="entry name" value="Molybdenum cofactor biosynthesis proteins"/>
    <property type="match status" value="1"/>
</dbReference>
<accession>A0A381RA92</accession>
<dbReference type="NCBIfam" id="TIGR00177">
    <property type="entry name" value="molyb_syn"/>
    <property type="match status" value="1"/>
</dbReference>
<dbReference type="GO" id="GO:0005829">
    <property type="term" value="C:cytosol"/>
    <property type="evidence" value="ECO:0007669"/>
    <property type="project" value="TreeGrafter"/>
</dbReference>
<dbReference type="SUPFAM" id="SSF63882">
    <property type="entry name" value="MoeA N-terminal region -like"/>
    <property type="match status" value="1"/>
</dbReference>
<dbReference type="EC" id="2.10.1.1" evidence="3"/>
<evidence type="ECO:0000256" key="9">
    <source>
        <dbReference type="ARBA" id="ARBA00047317"/>
    </source>
</evidence>
<comment type="pathway">
    <text evidence="2">Cofactor biosynthesis; molybdopterin biosynthesis.</text>
</comment>
<dbReference type="AlphaFoldDB" id="A0A381RA92"/>
<dbReference type="Gene3D" id="3.90.105.10">
    <property type="entry name" value="Molybdopterin biosynthesis moea protein, domain 2"/>
    <property type="match status" value="1"/>
</dbReference>
<dbReference type="Pfam" id="PF00994">
    <property type="entry name" value="MoCF_biosynth"/>
    <property type="match status" value="1"/>
</dbReference>
<dbReference type="SMART" id="SM00852">
    <property type="entry name" value="MoCF_biosynth"/>
    <property type="match status" value="1"/>
</dbReference>
<dbReference type="Gene3D" id="3.40.980.10">
    <property type="entry name" value="MoaB/Mog-like domain"/>
    <property type="match status" value="1"/>
</dbReference>
<proteinExistence type="predicted"/>
<dbReference type="InterPro" id="IPR036425">
    <property type="entry name" value="MoaB/Mog-like_dom_sf"/>
</dbReference>
<dbReference type="EMBL" id="UINC01001776">
    <property type="protein sequence ID" value="SUZ88551.1"/>
    <property type="molecule type" value="Genomic_DNA"/>
</dbReference>
<comment type="catalytic activity">
    <reaction evidence="9">
        <text>adenylyl-molybdopterin + molybdate = Mo-molybdopterin + AMP + H(+)</text>
        <dbReference type="Rhea" id="RHEA:35047"/>
        <dbReference type="ChEBI" id="CHEBI:15378"/>
        <dbReference type="ChEBI" id="CHEBI:36264"/>
        <dbReference type="ChEBI" id="CHEBI:62727"/>
        <dbReference type="ChEBI" id="CHEBI:71302"/>
        <dbReference type="ChEBI" id="CHEBI:456215"/>
        <dbReference type="EC" id="2.10.1.1"/>
    </reaction>
</comment>
<evidence type="ECO:0000256" key="5">
    <source>
        <dbReference type="ARBA" id="ARBA00022679"/>
    </source>
</evidence>
<evidence type="ECO:0000313" key="11">
    <source>
        <dbReference type="EMBL" id="SUZ88551.1"/>
    </source>
</evidence>
<evidence type="ECO:0000256" key="3">
    <source>
        <dbReference type="ARBA" id="ARBA00013269"/>
    </source>
</evidence>
<dbReference type="InterPro" id="IPR005110">
    <property type="entry name" value="MoeA_linker/N"/>
</dbReference>
<evidence type="ECO:0000256" key="6">
    <source>
        <dbReference type="ARBA" id="ARBA00022723"/>
    </source>
</evidence>
<reference evidence="11" key="1">
    <citation type="submission" date="2018-05" db="EMBL/GenBank/DDBJ databases">
        <authorList>
            <person name="Lanie J.A."/>
            <person name="Ng W.-L."/>
            <person name="Kazmierczak K.M."/>
            <person name="Andrzejewski T.M."/>
            <person name="Davidsen T.M."/>
            <person name="Wayne K.J."/>
            <person name="Tettelin H."/>
            <person name="Glass J.I."/>
            <person name="Rusch D."/>
            <person name="Podicherti R."/>
            <person name="Tsui H.-C.T."/>
            <person name="Winkler M.E."/>
        </authorList>
    </citation>
    <scope>NUCLEOTIDE SEQUENCE</scope>
</reference>
<dbReference type="FunFam" id="3.40.980.10:FF:000004">
    <property type="entry name" value="Molybdopterin molybdenumtransferase"/>
    <property type="match status" value="1"/>
</dbReference>
<dbReference type="InterPro" id="IPR005111">
    <property type="entry name" value="MoeA_C_domain_IV"/>
</dbReference>
<dbReference type="UniPathway" id="UPA00344"/>
<sequence length="402" mass="42599">METSVTLERAIELACEAPLTRDTERVSLADAADRVLATDLASKVDDPRFDNSAMDGWAVRADDCASPGASLRIVGTSQAGTDQSLRVGEGEACRIMTGAPVPEGADAIVMIEDSTTDDGNAIVNGPARPGYIRRRGENLREGDTALLSGTQLTPAALSLAATMGYGEVEVVVKPNVAVISVGDELVPPGEPLGDGAIYESNTFGVASLVERMGGRAQRFEAIQDSMDDLRTALDEAAATCDAILTSGGVSMGQWDFVRRIMEEEGEPLFWRVRMRPGGPPLFGRWKGTPLFGLPGNPVSSHVVFTVLVSPWMSSCMGAHEELGPRLASRVRVVLESPLKGAPGKLCLRRISIRSEGDSLLASTHTHQGSGNIHSMVAHNGLSLLAPDTDANEGEAIDALWLR</sequence>
<dbReference type="NCBIfam" id="NF045515">
    <property type="entry name" value="Glp_gephyrin"/>
    <property type="match status" value="1"/>
</dbReference>
<dbReference type="GO" id="GO:0046872">
    <property type="term" value="F:metal ion binding"/>
    <property type="evidence" value="ECO:0007669"/>
    <property type="project" value="UniProtKB-KW"/>
</dbReference>
<dbReference type="InterPro" id="IPR038987">
    <property type="entry name" value="MoeA-like"/>
</dbReference>
<comment type="cofactor">
    <cofactor evidence="1">
        <name>Mg(2+)</name>
        <dbReference type="ChEBI" id="CHEBI:18420"/>
    </cofactor>
</comment>
<keyword evidence="5" id="KW-0808">Transferase</keyword>
<dbReference type="InterPro" id="IPR001453">
    <property type="entry name" value="MoaB/Mog_dom"/>
</dbReference>
<evidence type="ECO:0000256" key="4">
    <source>
        <dbReference type="ARBA" id="ARBA00022505"/>
    </source>
</evidence>
<dbReference type="PANTHER" id="PTHR10192">
    <property type="entry name" value="MOLYBDOPTERIN BIOSYNTHESIS PROTEIN"/>
    <property type="match status" value="1"/>
</dbReference>
<evidence type="ECO:0000256" key="7">
    <source>
        <dbReference type="ARBA" id="ARBA00022842"/>
    </source>
</evidence>
<name>A0A381RA92_9ZZZZ</name>
<organism evidence="11">
    <name type="scientific">marine metagenome</name>
    <dbReference type="NCBI Taxonomy" id="408172"/>
    <lineage>
        <taxon>unclassified sequences</taxon>
        <taxon>metagenomes</taxon>
        <taxon>ecological metagenomes</taxon>
    </lineage>
</organism>
<dbReference type="FunFam" id="2.170.190.11:FF:000001">
    <property type="entry name" value="Molybdopterin molybdenumtransferase"/>
    <property type="match status" value="1"/>
</dbReference>
<dbReference type="SUPFAM" id="SSF63867">
    <property type="entry name" value="MoeA C-terminal domain-like"/>
    <property type="match status" value="1"/>
</dbReference>
<dbReference type="GO" id="GO:0061599">
    <property type="term" value="F:molybdopterin molybdotransferase activity"/>
    <property type="evidence" value="ECO:0007669"/>
    <property type="project" value="UniProtKB-EC"/>
</dbReference>
<evidence type="ECO:0000259" key="10">
    <source>
        <dbReference type="SMART" id="SM00852"/>
    </source>
</evidence>
<dbReference type="Pfam" id="PF03454">
    <property type="entry name" value="MoeA_C"/>
    <property type="match status" value="1"/>
</dbReference>
<keyword evidence="8" id="KW-0501">Molybdenum cofactor biosynthesis</keyword>
<evidence type="ECO:0000256" key="1">
    <source>
        <dbReference type="ARBA" id="ARBA00001946"/>
    </source>
</evidence>
<dbReference type="Pfam" id="PF03453">
    <property type="entry name" value="MoeA_N"/>
    <property type="match status" value="1"/>
</dbReference>